<dbReference type="InterPro" id="IPR012341">
    <property type="entry name" value="6hp_glycosidase-like_sf"/>
</dbReference>
<organism evidence="4 5">
    <name type="scientific">Glonium stellatum</name>
    <dbReference type="NCBI Taxonomy" id="574774"/>
    <lineage>
        <taxon>Eukaryota</taxon>
        <taxon>Fungi</taxon>
        <taxon>Dikarya</taxon>
        <taxon>Ascomycota</taxon>
        <taxon>Pezizomycotina</taxon>
        <taxon>Dothideomycetes</taxon>
        <taxon>Pleosporomycetidae</taxon>
        <taxon>Gloniales</taxon>
        <taxon>Gloniaceae</taxon>
        <taxon>Glonium</taxon>
    </lineage>
</organism>
<dbReference type="Pfam" id="PF17168">
    <property type="entry name" value="DUF5127"/>
    <property type="match status" value="1"/>
</dbReference>
<evidence type="ECO:0000256" key="1">
    <source>
        <dbReference type="SAM" id="SignalP"/>
    </source>
</evidence>
<gene>
    <name evidence="4" type="ORF">AOQ84DRAFT_392385</name>
</gene>
<dbReference type="AlphaFoldDB" id="A0A8E2ERI0"/>
<dbReference type="EMBL" id="KV750772">
    <property type="protein sequence ID" value="OCL03285.1"/>
    <property type="molecule type" value="Genomic_DNA"/>
</dbReference>
<feature type="domain" description="Glutaminase A central" evidence="2">
    <location>
        <begin position="433"/>
        <end position="785"/>
    </location>
</feature>
<dbReference type="OrthoDB" id="431715at2759"/>
<dbReference type="SUPFAM" id="SSF48208">
    <property type="entry name" value="Six-hairpin glycosidases"/>
    <property type="match status" value="1"/>
</dbReference>
<dbReference type="GO" id="GO:0003824">
    <property type="term" value="F:catalytic activity"/>
    <property type="evidence" value="ECO:0007669"/>
    <property type="project" value="UniProtKB-ARBA"/>
</dbReference>
<evidence type="ECO:0000313" key="4">
    <source>
        <dbReference type="EMBL" id="OCL03285.1"/>
    </source>
</evidence>
<dbReference type="PANTHER" id="PTHR31987:SF1">
    <property type="entry name" value="GLUTAMINASE A"/>
    <property type="match status" value="1"/>
</dbReference>
<dbReference type="Gene3D" id="1.50.10.10">
    <property type="match status" value="1"/>
</dbReference>
<feature type="domain" description="Glutaminase A N-terminal" evidence="3">
    <location>
        <begin position="120"/>
        <end position="362"/>
    </location>
</feature>
<evidence type="ECO:0000313" key="5">
    <source>
        <dbReference type="Proteomes" id="UP000250140"/>
    </source>
</evidence>
<dbReference type="Proteomes" id="UP000250140">
    <property type="component" value="Unassembled WGS sequence"/>
</dbReference>
<sequence>MHFASIALVFAASVCAQDPNSRAKDSNGHVIPFYSPVRAPALPLAVRSPYTNAWISTAHNGTINSNGAIFWNGAGLGWEGIITVDGISYEYFGTGMSELPVLKNLKKAVPISVSYDSQYSNFTLAAGPVHVTARFLSPVLPTDYCRTSVPLSYFEASWESSDGVAHDVQLYSDIDASWISYESGKTVDWVLYKDLNPINGTGNKTMGSGTFYNWIVYQQNPYKFSEYNDFPQWGNLSYGTTPGTSQNFSFQSGHSTDVRYNYVIDRTLNNLVDAQFRSRGDRNPIFAFSHDFGSTTSGSTLYTVGTIQDPIMRYLTSGGVIPVRPLWAGCYGSMLSMINQHYLDYTTVQTLASQFDTQLKDDVASYYAENAAIIYSNSTPKPAPPYANATMNIYTNGTDQFGSPYIFDSSNAYGFLNPENSSGIAVPDVSEAESYYSIVALSARQVMGAYVLTINPNNSGDTTDPLMFQKEISSDGNVNTVDVMYPAMPFFLYANPELLRFNLNPLLQNQEGGFYPNGYSMHDLGSSFPNATGHVEGNDEYMPVEESGNMILMAYAYYKFTGNAGWIQQHYNLLKQFAQYLIQFSLVPGIQLSTDDFAGRLINQTNLAIKGIVALQAMSGAADAAGISADAQNFSATASRYFRQWEEFAVDPSERHTLLSYQWRSSYGLLYNIYPDKLLGLGIIPEHIYTMQSDWYPTVSQIFGIPLDSRHTYTKSDWELWTAATCAPATRRLFVNAVAYWLNNTSTDRAFTDLYETVGSGSYPVSPDSIHFIARPVAGGHFSLLALLKAGQNADTGIGLNNTLPSNTTVSLSRTVSYSTTIAATSSAA</sequence>
<accession>A0A8E2ERI0</accession>
<feature type="signal peptide" evidence="1">
    <location>
        <begin position="1"/>
        <end position="16"/>
    </location>
</feature>
<keyword evidence="1" id="KW-0732">Signal</keyword>
<evidence type="ECO:0000259" key="3">
    <source>
        <dbReference type="Pfam" id="PF17168"/>
    </source>
</evidence>
<dbReference type="GO" id="GO:0005975">
    <property type="term" value="P:carbohydrate metabolic process"/>
    <property type="evidence" value="ECO:0007669"/>
    <property type="project" value="InterPro"/>
</dbReference>
<dbReference type="InterPro" id="IPR052743">
    <property type="entry name" value="Glutaminase_GtaA"/>
</dbReference>
<evidence type="ECO:0000259" key="2">
    <source>
        <dbReference type="Pfam" id="PF16335"/>
    </source>
</evidence>
<feature type="chain" id="PRO_5034461405" evidence="1">
    <location>
        <begin position="17"/>
        <end position="829"/>
    </location>
</feature>
<dbReference type="Pfam" id="PF16335">
    <property type="entry name" value="GtaA_6_Hairpin"/>
    <property type="match status" value="1"/>
</dbReference>
<dbReference type="InterPro" id="IPR033433">
    <property type="entry name" value="GtaA_N"/>
</dbReference>
<dbReference type="InterPro" id="IPR032514">
    <property type="entry name" value="GtaA_central"/>
</dbReference>
<reference evidence="4 5" key="1">
    <citation type="journal article" date="2016" name="Nat. Commun.">
        <title>Ectomycorrhizal ecology is imprinted in the genome of the dominant symbiotic fungus Cenococcum geophilum.</title>
        <authorList>
            <consortium name="DOE Joint Genome Institute"/>
            <person name="Peter M."/>
            <person name="Kohler A."/>
            <person name="Ohm R.A."/>
            <person name="Kuo A."/>
            <person name="Krutzmann J."/>
            <person name="Morin E."/>
            <person name="Arend M."/>
            <person name="Barry K.W."/>
            <person name="Binder M."/>
            <person name="Choi C."/>
            <person name="Clum A."/>
            <person name="Copeland A."/>
            <person name="Grisel N."/>
            <person name="Haridas S."/>
            <person name="Kipfer T."/>
            <person name="LaButti K."/>
            <person name="Lindquist E."/>
            <person name="Lipzen A."/>
            <person name="Maire R."/>
            <person name="Meier B."/>
            <person name="Mihaltcheva S."/>
            <person name="Molinier V."/>
            <person name="Murat C."/>
            <person name="Poggeler S."/>
            <person name="Quandt C.A."/>
            <person name="Sperisen C."/>
            <person name="Tritt A."/>
            <person name="Tisserant E."/>
            <person name="Crous P.W."/>
            <person name="Henrissat B."/>
            <person name="Nehls U."/>
            <person name="Egli S."/>
            <person name="Spatafora J.W."/>
            <person name="Grigoriev I.V."/>
            <person name="Martin F.M."/>
        </authorList>
    </citation>
    <scope>NUCLEOTIDE SEQUENCE [LARGE SCALE GENOMIC DNA]</scope>
    <source>
        <strain evidence="4 5">CBS 207.34</strain>
    </source>
</reference>
<name>A0A8E2ERI0_9PEZI</name>
<proteinExistence type="predicted"/>
<dbReference type="PANTHER" id="PTHR31987">
    <property type="entry name" value="GLUTAMINASE A-RELATED"/>
    <property type="match status" value="1"/>
</dbReference>
<dbReference type="InterPro" id="IPR008928">
    <property type="entry name" value="6-hairpin_glycosidase_sf"/>
</dbReference>
<protein>
    <submittedName>
        <fullName evidence="4">DUF1793-domain-containing protein</fullName>
    </submittedName>
</protein>
<keyword evidence="5" id="KW-1185">Reference proteome</keyword>